<evidence type="ECO:0000313" key="2">
    <source>
        <dbReference type="EMBL" id="MBW96745.1"/>
    </source>
</evidence>
<dbReference type="PANTHER" id="PTHR34370">
    <property type="entry name" value="OS04G0600100 PROTEIN"/>
    <property type="match status" value="1"/>
</dbReference>
<sequence length="247" mass="27372">MWSANNMNIPLPSSSWKWSGKKGRPVLSSLTTAHHKAINIENFTVSCYSSSCFCFYCCRSSNKDGSRNQLFHFDLLDSKRPSSLRFSVRCSLNQGTSPESLPSHQPSQQREGFWKKWKVNSGEMRSKLAKLGLAALLAYGIFDGITYTTFFVLAFLGFEKSTGKNPAANLQALLGIVILMWTGNNVTRPFRVAGAAALAPLVDRGLKKIQNYFKFPSLVYAFAFVVSIVAVLCFTVAGSLILSRWGK</sequence>
<protein>
    <submittedName>
        <fullName evidence="2">Uncharacterized protein</fullName>
    </submittedName>
</protein>
<dbReference type="AlphaFoldDB" id="A0A2P2JTF1"/>
<proteinExistence type="predicted"/>
<dbReference type="PANTHER" id="PTHR34370:SF1">
    <property type="entry name" value="OS04G0600100 PROTEIN"/>
    <property type="match status" value="1"/>
</dbReference>
<reference evidence="2" key="1">
    <citation type="submission" date="2018-02" db="EMBL/GenBank/DDBJ databases">
        <title>Rhizophora mucronata_Transcriptome.</title>
        <authorList>
            <person name="Meera S.P."/>
            <person name="Sreeshan A."/>
            <person name="Augustine A."/>
        </authorList>
    </citation>
    <scope>NUCLEOTIDE SEQUENCE</scope>
    <source>
        <tissue evidence="2">Leaf</tissue>
    </source>
</reference>
<dbReference type="EMBL" id="GGEC01016262">
    <property type="protein sequence ID" value="MBW96745.1"/>
    <property type="molecule type" value="Transcribed_RNA"/>
</dbReference>
<organism evidence="2">
    <name type="scientific">Rhizophora mucronata</name>
    <name type="common">Asiatic mangrove</name>
    <dbReference type="NCBI Taxonomy" id="61149"/>
    <lineage>
        <taxon>Eukaryota</taxon>
        <taxon>Viridiplantae</taxon>
        <taxon>Streptophyta</taxon>
        <taxon>Embryophyta</taxon>
        <taxon>Tracheophyta</taxon>
        <taxon>Spermatophyta</taxon>
        <taxon>Magnoliopsida</taxon>
        <taxon>eudicotyledons</taxon>
        <taxon>Gunneridae</taxon>
        <taxon>Pentapetalae</taxon>
        <taxon>rosids</taxon>
        <taxon>fabids</taxon>
        <taxon>Malpighiales</taxon>
        <taxon>Rhizophoraceae</taxon>
        <taxon>Rhizophora</taxon>
    </lineage>
</organism>
<name>A0A2P2JTF1_RHIMU</name>
<feature type="transmembrane region" description="Helical" evidence="1">
    <location>
        <begin position="131"/>
        <end position="156"/>
    </location>
</feature>
<evidence type="ECO:0000256" key="1">
    <source>
        <dbReference type="SAM" id="Phobius"/>
    </source>
</evidence>
<keyword evidence="1" id="KW-0812">Transmembrane</keyword>
<keyword evidence="1" id="KW-0472">Membrane</keyword>
<keyword evidence="1" id="KW-1133">Transmembrane helix</keyword>
<feature type="transmembrane region" description="Helical" evidence="1">
    <location>
        <begin position="218"/>
        <end position="242"/>
    </location>
</feature>
<accession>A0A2P2JTF1</accession>